<dbReference type="Proteomes" id="UP000763088">
    <property type="component" value="Unassembled WGS sequence"/>
</dbReference>
<proteinExistence type="predicted"/>
<comment type="caution">
    <text evidence="2">The sequence shown here is derived from an EMBL/GenBank/DDBJ whole genome shotgun (WGS) entry which is preliminary data.</text>
</comment>
<feature type="transmembrane region" description="Helical" evidence="1">
    <location>
        <begin position="12"/>
        <end position="33"/>
    </location>
</feature>
<sequence length="163" mass="18718">MNEIKIKVSIKVWIYCILMLVALYAILLGVSYHFSGTNFHWISIVTMIAVMLAFNLIPRLFIQNTRLIITDDTLTVNSQESWIVQLSGVDSFYTDKYKGRKIIGIRYKDNIADGITDAEIAKGRKERRKSPLTGYPYEIYVGYLAMPQQKLCDLLNSKLNKKS</sequence>
<protein>
    <submittedName>
        <fullName evidence="2">Uncharacterized protein</fullName>
    </submittedName>
</protein>
<evidence type="ECO:0000313" key="2">
    <source>
        <dbReference type="EMBL" id="MBE6266295.1"/>
    </source>
</evidence>
<dbReference type="NCBIfam" id="NF041635">
    <property type="entry name" value="STM3941_fam"/>
    <property type="match status" value="1"/>
</dbReference>
<organism evidence="2 3">
    <name type="scientific">Xylanibacter ruminicola</name>
    <name type="common">Prevotella ruminicola</name>
    <dbReference type="NCBI Taxonomy" id="839"/>
    <lineage>
        <taxon>Bacteria</taxon>
        <taxon>Pseudomonadati</taxon>
        <taxon>Bacteroidota</taxon>
        <taxon>Bacteroidia</taxon>
        <taxon>Bacteroidales</taxon>
        <taxon>Prevotellaceae</taxon>
        <taxon>Xylanibacter</taxon>
    </lineage>
</organism>
<feature type="transmembrane region" description="Helical" evidence="1">
    <location>
        <begin position="39"/>
        <end position="57"/>
    </location>
</feature>
<reference evidence="2" key="1">
    <citation type="submission" date="2019-04" db="EMBL/GenBank/DDBJ databases">
        <title>Evolution of Biomass-Degrading Anaerobic Consortia Revealed by Metagenomics.</title>
        <authorList>
            <person name="Peng X."/>
        </authorList>
    </citation>
    <scope>NUCLEOTIDE SEQUENCE</scope>
    <source>
        <strain evidence="2">SIG141</strain>
    </source>
</reference>
<dbReference type="AlphaFoldDB" id="A0A928BRZ7"/>
<gene>
    <name evidence="2" type="ORF">E7102_07490</name>
</gene>
<evidence type="ECO:0000313" key="3">
    <source>
        <dbReference type="Proteomes" id="UP000763088"/>
    </source>
</evidence>
<dbReference type="EMBL" id="SUYD01000008">
    <property type="protein sequence ID" value="MBE6266295.1"/>
    <property type="molecule type" value="Genomic_DNA"/>
</dbReference>
<accession>A0A928BRZ7</accession>
<dbReference type="InterPro" id="IPR048136">
    <property type="entry name" value="STM3941-like"/>
</dbReference>
<evidence type="ECO:0000256" key="1">
    <source>
        <dbReference type="SAM" id="Phobius"/>
    </source>
</evidence>
<keyword evidence="1" id="KW-0812">Transmembrane</keyword>
<keyword evidence="1" id="KW-1133">Transmembrane helix</keyword>
<name>A0A928BRZ7_XYLRU</name>
<keyword evidence="1" id="KW-0472">Membrane</keyword>